<dbReference type="EMBL" id="MLYV02000677">
    <property type="protein sequence ID" value="PSR79979.1"/>
    <property type="molecule type" value="Genomic_DNA"/>
</dbReference>
<accession>A0A2R6NYE9</accession>
<comment type="caution">
    <text evidence="2">The sequence shown here is derived from an EMBL/GenBank/DDBJ whole genome shotgun (WGS) entry which is preliminary data.</text>
</comment>
<reference evidence="2 3" key="1">
    <citation type="submission" date="2018-02" db="EMBL/GenBank/DDBJ databases">
        <title>Genome sequence of the basidiomycete white-rot fungus Phlebia centrifuga.</title>
        <authorList>
            <person name="Granchi Z."/>
            <person name="Peng M."/>
            <person name="de Vries R.P."/>
            <person name="Hilden K."/>
            <person name="Makela M.R."/>
            <person name="Grigoriev I."/>
            <person name="Riley R."/>
        </authorList>
    </citation>
    <scope>NUCLEOTIDE SEQUENCE [LARGE SCALE GENOMIC DNA]</scope>
    <source>
        <strain evidence="2 3">FBCC195</strain>
    </source>
</reference>
<gene>
    <name evidence="2" type="ORF">PHLCEN_2v6817</name>
</gene>
<sequence length="149" mass="16349">MPTLTVHITGNPTAVNQYSVELHCAPPTSPTGIKDVDKTGPTSESPTLQGARNLDISSRVTIDESDTTLVDPPQVKKRQRGPKTEPPSGSSTIGPEHLLHLQLAHAEEKNRCFKLEQYHFQEMVLDTQLRIVKQVVQTFAISDLGSVEV</sequence>
<protein>
    <submittedName>
        <fullName evidence="2">Uncharacterized protein</fullName>
    </submittedName>
</protein>
<feature type="compositionally biased region" description="Polar residues" evidence="1">
    <location>
        <begin position="40"/>
        <end position="60"/>
    </location>
</feature>
<evidence type="ECO:0000313" key="3">
    <source>
        <dbReference type="Proteomes" id="UP000186601"/>
    </source>
</evidence>
<evidence type="ECO:0000313" key="2">
    <source>
        <dbReference type="EMBL" id="PSR79979.1"/>
    </source>
</evidence>
<evidence type="ECO:0000256" key="1">
    <source>
        <dbReference type="SAM" id="MobiDB-lite"/>
    </source>
</evidence>
<name>A0A2R6NYE9_9APHY</name>
<dbReference type="AlphaFoldDB" id="A0A2R6NYE9"/>
<proteinExistence type="predicted"/>
<organism evidence="2 3">
    <name type="scientific">Hermanssonia centrifuga</name>
    <dbReference type="NCBI Taxonomy" id="98765"/>
    <lineage>
        <taxon>Eukaryota</taxon>
        <taxon>Fungi</taxon>
        <taxon>Dikarya</taxon>
        <taxon>Basidiomycota</taxon>
        <taxon>Agaricomycotina</taxon>
        <taxon>Agaricomycetes</taxon>
        <taxon>Polyporales</taxon>
        <taxon>Meruliaceae</taxon>
        <taxon>Hermanssonia</taxon>
    </lineage>
</organism>
<feature type="region of interest" description="Disordered" evidence="1">
    <location>
        <begin position="26"/>
        <end position="96"/>
    </location>
</feature>
<dbReference type="Proteomes" id="UP000186601">
    <property type="component" value="Unassembled WGS sequence"/>
</dbReference>
<keyword evidence="3" id="KW-1185">Reference proteome</keyword>